<gene>
    <name evidence="1" type="ORF">N7532_001593</name>
</gene>
<accession>A0A9W9KML1</accession>
<name>A0A9W9KML1_9EURO</name>
<dbReference type="AlphaFoldDB" id="A0A9W9KML1"/>
<evidence type="ECO:0000313" key="1">
    <source>
        <dbReference type="EMBL" id="KAJ5111058.1"/>
    </source>
</evidence>
<reference evidence="1" key="1">
    <citation type="submission" date="2022-11" db="EMBL/GenBank/DDBJ databases">
        <authorList>
            <person name="Petersen C."/>
        </authorList>
    </citation>
    <scope>NUCLEOTIDE SEQUENCE</scope>
    <source>
        <strain evidence="1">IBT 30761</strain>
    </source>
</reference>
<keyword evidence="2" id="KW-1185">Reference proteome</keyword>
<evidence type="ECO:0000313" key="2">
    <source>
        <dbReference type="Proteomes" id="UP001149074"/>
    </source>
</evidence>
<protein>
    <submittedName>
        <fullName evidence="1">Uncharacterized protein</fullName>
    </submittedName>
</protein>
<dbReference type="EMBL" id="JAPQKI010000002">
    <property type="protein sequence ID" value="KAJ5111058.1"/>
    <property type="molecule type" value="Genomic_DNA"/>
</dbReference>
<organism evidence="1 2">
    <name type="scientific">Penicillium argentinense</name>
    <dbReference type="NCBI Taxonomy" id="1131581"/>
    <lineage>
        <taxon>Eukaryota</taxon>
        <taxon>Fungi</taxon>
        <taxon>Dikarya</taxon>
        <taxon>Ascomycota</taxon>
        <taxon>Pezizomycotina</taxon>
        <taxon>Eurotiomycetes</taxon>
        <taxon>Eurotiomycetidae</taxon>
        <taxon>Eurotiales</taxon>
        <taxon>Aspergillaceae</taxon>
        <taxon>Penicillium</taxon>
    </lineage>
</organism>
<dbReference type="RefSeq" id="XP_056479128.1">
    <property type="nucleotide sequence ID" value="XM_056614087.1"/>
</dbReference>
<sequence length="230" mass="24995">MLSIPISSGPSPDLLVLVLRPPCQHDVQIRKPARHNLRLNFEPPSTSIVCRTSPDPGCKHCYVVLEPRGTRAAIGDDPSAAVPDFDDDPVLNADFKRSTPASTSLVASSRVARNDLDLDVDLELDLSSNLPPPPTMPTRPADDITKPGIAPSSTISVIDLITSTGSLTSLCSEAPTDMKTGVHHLDDYGFDWVFDCRLGVPGRGSLVRSTRQGRRRRLTARMEIKQDLQP</sequence>
<dbReference type="GeneID" id="81353066"/>
<reference evidence="1" key="2">
    <citation type="journal article" date="2023" name="IMA Fungus">
        <title>Comparative genomic study of the Penicillium genus elucidates a diverse pangenome and 15 lateral gene transfer events.</title>
        <authorList>
            <person name="Petersen C."/>
            <person name="Sorensen T."/>
            <person name="Nielsen M.R."/>
            <person name="Sondergaard T.E."/>
            <person name="Sorensen J.L."/>
            <person name="Fitzpatrick D.A."/>
            <person name="Frisvad J.C."/>
            <person name="Nielsen K.L."/>
        </authorList>
    </citation>
    <scope>NUCLEOTIDE SEQUENCE</scope>
    <source>
        <strain evidence="1">IBT 30761</strain>
    </source>
</reference>
<dbReference type="Proteomes" id="UP001149074">
    <property type="component" value="Unassembled WGS sequence"/>
</dbReference>
<proteinExistence type="predicted"/>
<comment type="caution">
    <text evidence="1">The sequence shown here is derived from an EMBL/GenBank/DDBJ whole genome shotgun (WGS) entry which is preliminary data.</text>
</comment>